<feature type="region of interest" description="Disordered" evidence="2">
    <location>
        <begin position="1"/>
        <end position="33"/>
    </location>
</feature>
<dbReference type="EMBL" id="FJOG01000014">
    <property type="protein sequence ID" value="CZR59497.1"/>
    <property type="molecule type" value="Genomic_DNA"/>
</dbReference>
<evidence type="ECO:0000259" key="3">
    <source>
        <dbReference type="Pfam" id="PF24809"/>
    </source>
</evidence>
<dbReference type="Pfam" id="PF24809">
    <property type="entry name" value="DUF7708"/>
    <property type="match status" value="1"/>
</dbReference>
<accession>A0A1L7X3D5</accession>
<evidence type="ECO:0000256" key="1">
    <source>
        <dbReference type="ARBA" id="ARBA00022737"/>
    </source>
</evidence>
<dbReference type="InterPro" id="IPR056125">
    <property type="entry name" value="DUF7708"/>
</dbReference>
<reference evidence="5 6" key="1">
    <citation type="submission" date="2016-03" db="EMBL/GenBank/DDBJ databases">
        <authorList>
            <person name="Ploux O."/>
        </authorList>
    </citation>
    <scope>NUCLEOTIDE SEQUENCE [LARGE SCALE GENOMIC DNA]</scope>
    <source>
        <strain evidence="5 6">UAMH 11012</strain>
    </source>
</reference>
<name>A0A1L7X3D5_9HELO</name>
<sequence>MENGRDEKADGLPNETEEWFPTKSSKQDLEEVRSGRDDFRTWILANVNETKGDKKGEQSKGLPTIQEALSNSSSYEASYNFVEPFSTINALSSAVRARSNLSQKRSHGIRRLGHGVQKFAVTFLQWLHAFKGVVDIAGSADPGLVVAVKQKVEDELTDTLEDIKEYLPSMIVYEQIYRNEVLGRKIAAVYKGVIYFSRETAKYYIANHGIKRWGRSLGGKQGFYAPNSNFKKDLLAVKNQCEVLLSVNVDKLKKLAEDQKKQLDKLLAAASHERLVKFRGYLAQSPSQDTDLKSSLASYTGILQSFTMDERVEQLSSEELLSSSKEVKSWSESNISQLLIVAGRNEPSTLERDDLSWLSPAAMGIVQQLRDNGETVVYYLCQESSWQSKELLPQEILASILYQILQKEPQVLQDDSYAFLSAQFEEKDIRMLDLDVLVDAMVQVLRLPRHSKRIYIVLDRIDRCKEESVRKVGFLMSLLKLVARTKGFYVKVLVIINKLYWQTLDKDWKALEASEFYGSDKIQLFQRDQQMHPDRW</sequence>
<keyword evidence="1" id="KW-0677">Repeat</keyword>
<evidence type="ECO:0000256" key="2">
    <source>
        <dbReference type="SAM" id="MobiDB-lite"/>
    </source>
</evidence>
<keyword evidence="6" id="KW-1185">Reference proteome</keyword>
<feature type="domain" description="DUF7708" evidence="3">
    <location>
        <begin position="146"/>
        <end position="207"/>
    </location>
</feature>
<dbReference type="Pfam" id="PF24883">
    <property type="entry name" value="NPHP3_N"/>
    <property type="match status" value="1"/>
</dbReference>
<organism evidence="5 6">
    <name type="scientific">Phialocephala subalpina</name>
    <dbReference type="NCBI Taxonomy" id="576137"/>
    <lineage>
        <taxon>Eukaryota</taxon>
        <taxon>Fungi</taxon>
        <taxon>Dikarya</taxon>
        <taxon>Ascomycota</taxon>
        <taxon>Pezizomycotina</taxon>
        <taxon>Leotiomycetes</taxon>
        <taxon>Helotiales</taxon>
        <taxon>Mollisiaceae</taxon>
        <taxon>Phialocephala</taxon>
        <taxon>Phialocephala fortinii species complex</taxon>
    </lineage>
</organism>
<dbReference type="Gene3D" id="3.40.50.300">
    <property type="entry name" value="P-loop containing nucleotide triphosphate hydrolases"/>
    <property type="match status" value="1"/>
</dbReference>
<proteinExistence type="predicted"/>
<dbReference type="Proteomes" id="UP000184330">
    <property type="component" value="Unassembled WGS sequence"/>
</dbReference>
<evidence type="ECO:0000259" key="4">
    <source>
        <dbReference type="Pfam" id="PF24883"/>
    </source>
</evidence>
<gene>
    <name evidence="5" type="ORF">PAC_09389</name>
</gene>
<feature type="compositionally biased region" description="Basic and acidic residues" evidence="2">
    <location>
        <begin position="1"/>
        <end position="10"/>
    </location>
</feature>
<protein>
    <submittedName>
        <fullName evidence="5">Uncharacterized protein</fullName>
    </submittedName>
</protein>
<dbReference type="OrthoDB" id="5389929at2759"/>
<dbReference type="InterPro" id="IPR027417">
    <property type="entry name" value="P-loop_NTPase"/>
</dbReference>
<dbReference type="InterPro" id="IPR056884">
    <property type="entry name" value="NPHP3-like_N"/>
</dbReference>
<evidence type="ECO:0000313" key="6">
    <source>
        <dbReference type="Proteomes" id="UP000184330"/>
    </source>
</evidence>
<feature type="domain" description="Nephrocystin 3-like N-terminal" evidence="4">
    <location>
        <begin position="364"/>
        <end position="494"/>
    </location>
</feature>
<evidence type="ECO:0000313" key="5">
    <source>
        <dbReference type="EMBL" id="CZR59497.1"/>
    </source>
</evidence>
<dbReference type="AlphaFoldDB" id="A0A1L7X3D5"/>